<protein>
    <submittedName>
        <fullName evidence="5">Outer membrane receptor FepA</fullName>
    </submittedName>
</protein>
<dbReference type="EMBL" id="UAVY01000001">
    <property type="protein sequence ID" value="SQB21318.1"/>
    <property type="molecule type" value="Genomic_DNA"/>
</dbReference>
<keyword evidence="5" id="KW-0675">Receptor</keyword>
<evidence type="ECO:0000256" key="2">
    <source>
        <dbReference type="ARBA" id="ARBA00023136"/>
    </source>
</evidence>
<accession>A0A2X2UYF9</accession>
<gene>
    <name evidence="5" type="primary">fepA_3</name>
    <name evidence="5" type="ORF">NCTC10786_00652</name>
</gene>
<dbReference type="SUPFAM" id="SSF56935">
    <property type="entry name" value="Porins"/>
    <property type="match status" value="1"/>
</dbReference>
<name>A0A2X2UYF9_CITKO</name>
<dbReference type="Proteomes" id="UP000251584">
    <property type="component" value="Unassembled WGS sequence"/>
</dbReference>
<feature type="domain" description="TonB-dependent receptor-like beta-barrel" evidence="4">
    <location>
        <begin position="3"/>
        <end position="40"/>
    </location>
</feature>
<proteinExistence type="predicted"/>
<evidence type="ECO:0000313" key="6">
    <source>
        <dbReference type="Proteomes" id="UP000251584"/>
    </source>
</evidence>
<reference evidence="5 6" key="1">
    <citation type="submission" date="2018-06" db="EMBL/GenBank/DDBJ databases">
        <authorList>
            <consortium name="Pathogen Informatics"/>
            <person name="Doyle S."/>
        </authorList>
    </citation>
    <scope>NUCLEOTIDE SEQUENCE [LARGE SCALE GENOMIC DNA]</scope>
    <source>
        <strain evidence="5 6">NCTC10786</strain>
    </source>
</reference>
<evidence type="ECO:0000313" key="5">
    <source>
        <dbReference type="EMBL" id="SQB21318.1"/>
    </source>
</evidence>
<sequence length="70" mass="8183">MMGNDDLKAETSVNKEIGLEWKHDGWQAGVTWFRNDYRDKMKRAMRQSAIPLQVKCKPISTSGKTCRRPW</sequence>
<dbReference type="GO" id="GO:0009279">
    <property type="term" value="C:cell outer membrane"/>
    <property type="evidence" value="ECO:0007669"/>
    <property type="project" value="UniProtKB-SubCell"/>
</dbReference>
<dbReference type="Pfam" id="PF00593">
    <property type="entry name" value="TonB_dep_Rec_b-barrel"/>
    <property type="match status" value="1"/>
</dbReference>
<dbReference type="Gene3D" id="2.40.170.20">
    <property type="entry name" value="TonB-dependent receptor, beta-barrel domain"/>
    <property type="match status" value="1"/>
</dbReference>
<organism evidence="5 6">
    <name type="scientific">Citrobacter koseri</name>
    <name type="common">Citrobacter diversus</name>
    <dbReference type="NCBI Taxonomy" id="545"/>
    <lineage>
        <taxon>Bacteria</taxon>
        <taxon>Pseudomonadati</taxon>
        <taxon>Pseudomonadota</taxon>
        <taxon>Gammaproteobacteria</taxon>
        <taxon>Enterobacterales</taxon>
        <taxon>Enterobacteriaceae</taxon>
        <taxon>Citrobacter</taxon>
    </lineage>
</organism>
<evidence type="ECO:0000256" key="1">
    <source>
        <dbReference type="ARBA" id="ARBA00004442"/>
    </source>
</evidence>
<evidence type="ECO:0000259" key="4">
    <source>
        <dbReference type="Pfam" id="PF00593"/>
    </source>
</evidence>
<dbReference type="AlphaFoldDB" id="A0A2X2UYF9"/>
<dbReference type="InterPro" id="IPR000531">
    <property type="entry name" value="Beta-barrel_TonB"/>
</dbReference>
<dbReference type="InterPro" id="IPR036942">
    <property type="entry name" value="Beta-barrel_TonB_sf"/>
</dbReference>
<keyword evidence="2" id="KW-0472">Membrane</keyword>
<comment type="subcellular location">
    <subcellularLocation>
        <location evidence="1">Cell outer membrane</location>
    </subcellularLocation>
</comment>
<evidence type="ECO:0000256" key="3">
    <source>
        <dbReference type="ARBA" id="ARBA00023237"/>
    </source>
</evidence>
<keyword evidence="3" id="KW-0998">Cell outer membrane</keyword>